<organism evidence="1 2">
    <name type="scientific">Geodermatophilus sabuli</name>
    <dbReference type="NCBI Taxonomy" id="1564158"/>
    <lineage>
        <taxon>Bacteria</taxon>
        <taxon>Bacillati</taxon>
        <taxon>Actinomycetota</taxon>
        <taxon>Actinomycetes</taxon>
        <taxon>Geodermatophilales</taxon>
        <taxon>Geodermatophilaceae</taxon>
        <taxon>Geodermatophilus</taxon>
    </lineage>
</organism>
<accession>A0A285E6W5</accession>
<dbReference type="AlphaFoldDB" id="A0A285E6W5"/>
<dbReference type="Proteomes" id="UP000219514">
    <property type="component" value="Unassembled WGS sequence"/>
</dbReference>
<dbReference type="OrthoDB" id="5180918at2"/>
<sequence>MSTDEKTAFYLRHRALIEEWATLRDVARSLFITQLRGLGDQMISWADSPEAVFVEEDGAWSKVGLTKPAWNEAGWRLSLVLAWSKGQLLTPARIERPYVGIHLASGCIGRRARSQLLREECASAAGALGWKEPWEEAFPHWCWVDQPADSTTLEPWVDHCLMIFQAGWSALHGVLDEVVDN</sequence>
<gene>
    <name evidence="1" type="ORF">SAMN06893097_101619</name>
</gene>
<keyword evidence="2" id="KW-1185">Reference proteome</keyword>
<proteinExistence type="predicted"/>
<name>A0A285E6W5_9ACTN</name>
<reference evidence="1 2" key="1">
    <citation type="submission" date="2017-09" db="EMBL/GenBank/DDBJ databases">
        <authorList>
            <person name="Ehlers B."/>
            <person name="Leendertz F.H."/>
        </authorList>
    </citation>
    <scope>NUCLEOTIDE SEQUENCE [LARGE SCALE GENOMIC DNA]</scope>
    <source>
        <strain evidence="1 2">DSM 46844</strain>
    </source>
</reference>
<dbReference type="RefSeq" id="WP_097204266.1">
    <property type="nucleotide sequence ID" value="NZ_JACHXB010000001.1"/>
</dbReference>
<dbReference type="EMBL" id="OBDO01000001">
    <property type="protein sequence ID" value="SNX94822.1"/>
    <property type="molecule type" value="Genomic_DNA"/>
</dbReference>
<evidence type="ECO:0000313" key="2">
    <source>
        <dbReference type="Proteomes" id="UP000219514"/>
    </source>
</evidence>
<protein>
    <submittedName>
        <fullName evidence="1">Uncharacterized protein</fullName>
    </submittedName>
</protein>
<evidence type="ECO:0000313" key="1">
    <source>
        <dbReference type="EMBL" id="SNX94822.1"/>
    </source>
</evidence>